<dbReference type="PANTHER" id="PTHR38011:SF7">
    <property type="entry name" value="2,5-DIAMINO-6-RIBOSYLAMINO-4(3H)-PYRIMIDINONE 5'-PHOSPHATE REDUCTASE"/>
    <property type="match status" value="1"/>
</dbReference>
<dbReference type="GO" id="GO:0009231">
    <property type="term" value="P:riboflavin biosynthetic process"/>
    <property type="evidence" value="ECO:0007669"/>
    <property type="project" value="InterPro"/>
</dbReference>
<evidence type="ECO:0000256" key="3">
    <source>
        <dbReference type="ARBA" id="ARBA00023002"/>
    </source>
</evidence>
<organism evidence="5 6">
    <name type="scientific">Allonocardiopsis opalescens</name>
    <dbReference type="NCBI Taxonomy" id="1144618"/>
    <lineage>
        <taxon>Bacteria</taxon>
        <taxon>Bacillati</taxon>
        <taxon>Actinomycetota</taxon>
        <taxon>Actinomycetes</taxon>
        <taxon>Streptosporangiales</taxon>
        <taxon>Allonocardiopsis</taxon>
    </lineage>
</organism>
<dbReference type="InterPro" id="IPR024072">
    <property type="entry name" value="DHFR-like_dom_sf"/>
</dbReference>
<proteinExistence type="predicted"/>
<name>A0A2T0Q0K5_9ACTN</name>
<dbReference type="Pfam" id="PF01872">
    <property type="entry name" value="RibD_C"/>
    <property type="match status" value="1"/>
</dbReference>
<keyword evidence="2" id="KW-0521">NADP</keyword>
<dbReference type="Gene3D" id="3.40.430.10">
    <property type="entry name" value="Dihydrofolate Reductase, subunit A"/>
    <property type="match status" value="1"/>
</dbReference>
<comment type="pathway">
    <text evidence="1">Cofactor biosynthesis; riboflavin biosynthesis.</text>
</comment>
<dbReference type="GO" id="GO:0008703">
    <property type="term" value="F:5-amino-6-(5-phosphoribosylamino)uracil reductase activity"/>
    <property type="evidence" value="ECO:0007669"/>
    <property type="project" value="InterPro"/>
</dbReference>
<evidence type="ECO:0000313" key="5">
    <source>
        <dbReference type="EMBL" id="PRX97314.1"/>
    </source>
</evidence>
<dbReference type="InterPro" id="IPR050765">
    <property type="entry name" value="Riboflavin_Biosynth_HTPR"/>
</dbReference>
<keyword evidence="3" id="KW-0560">Oxidoreductase</keyword>
<evidence type="ECO:0000256" key="1">
    <source>
        <dbReference type="ARBA" id="ARBA00005104"/>
    </source>
</evidence>
<feature type="domain" description="Bacterial bifunctional deaminase-reductase C-terminal" evidence="4">
    <location>
        <begin position="7"/>
        <end position="145"/>
    </location>
</feature>
<dbReference type="InterPro" id="IPR002734">
    <property type="entry name" value="RibDG_C"/>
</dbReference>
<dbReference type="EMBL" id="PVZC01000006">
    <property type="protein sequence ID" value="PRX97314.1"/>
    <property type="molecule type" value="Genomic_DNA"/>
</dbReference>
<dbReference type="PANTHER" id="PTHR38011">
    <property type="entry name" value="DIHYDROFOLATE REDUCTASE FAMILY PROTEIN (AFU_ORTHOLOGUE AFUA_8G06820)"/>
    <property type="match status" value="1"/>
</dbReference>
<dbReference type="SUPFAM" id="SSF53597">
    <property type="entry name" value="Dihydrofolate reductase-like"/>
    <property type="match status" value="1"/>
</dbReference>
<evidence type="ECO:0000256" key="2">
    <source>
        <dbReference type="ARBA" id="ARBA00022857"/>
    </source>
</evidence>
<sequence>MERGEPAQPAKVTLTSRGGLDPGSRFFTAGEGVKLVYTASRAASGLRSALAGRASVVDLGPAVALPELLADLARRGVRRLMVEGGGRVHTQFLTAGLVDELHLVVAPLFVGAADAPRFVHPGAFPHGGDHRMELAEVRRIGDVVLLVYRLGGGTGG</sequence>
<evidence type="ECO:0000259" key="4">
    <source>
        <dbReference type="Pfam" id="PF01872"/>
    </source>
</evidence>
<dbReference type="Proteomes" id="UP000237846">
    <property type="component" value="Unassembled WGS sequence"/>
</dbReference>
<protein>
    <submittedName>
        <fullName evidence="5">RibD domain-containing protein</fullName>
    </submittedName>
</protein>
<evidence type="ECO:0000313" key="6">
    <source>
        <dbReference type="Proteomes" id="UP000237846"/>
    </source>
</evidence>
<accession>A0A2T0Q0K5</accession>
<comment type="caution">
    <text evidence="5">The sequence shown here is derived from an EMBL/GenBank/DDBJ whole genome shotgun (WGS) entry which is preliminary data.</text>
</comment>
<dbReference type="AlphaFoldDB" id="A0A2T0Q0K5"/>
<reference evidence="5 6" key="1">
    <citation type="submission" date="2018-03" db="EMBL/GenBank/DDBJ databases">
        <title>Genomic Encyclopedia of Archaeal and Bacterial Type Strains, Phase II (KMG-II): from individual species to whole genera.</title>
        <authorList>
            <person name="Goeker M."/>
        </authorList>
    </citation>
    <scope>NUCLEOTIDE SEQUENCE [LARGE SCALE GENOMIC DNA]</scope>
    <source>
        <strain evidence="5 6">DSM 45601</strain>
    </source>
</reference>
<keyword evidence="6" id="KW-1185">Reference proteome</keyword>
<gene>
    <name evidence="5" type="ORF">CLV72_106351</name>
</gene>